<name>A0AAD1RDB3_PELCU</name>
<evidence type="ECO:0000313" key="3">
    <source>
        <dbReference type="Proteomes" id="UP001295444"/>
    </source>
</evidence>
<organism evidence="2 3">
    <name type="scientific">Pelobates cultripes</name>
    <name type="common">Western spadefoot toad</name>
    <dbReference type="NCBI Taxonomy" id="61616"/>
    <lineage>
        <taxon>Eukaryota</taxon>
        <taxon>Metazoa</taxon>
        <taxon>Chordata</taxon>
        <taxon>Craniata</taxon>
        <taxon>Vertebrata</taxon>
        <taxon>Euteleostomi</taxon>
        <taxon>Amphibia</taxon>
        <taxon>Batrachia</taxon>
        <taxon>Anura</taxon>
        <taxon>Pelobatoidea</taxon>
        <taxon>Pelobatidae</taxon>
        <taxon>Pelobates</taxon>
    </lineage>
</organism>
<feature type="region of interest" description="Disordered" evidence="1">
    <location>
        <begin position="1"/>
        <end position="24"/>
    </location>
</feature>
<sequence>MAALPDHLSSSSEEDLVDAPDAKPGAEQPVIYLQLENRGALATKGDIMNLVVFRADLAVVREELTAITDRVKATEQIRHRTMQVK</sequence>
<evidence type="ECO:0000256" key="1">
    <source>
        <dbReference type="SAM" id="MobiDB-lite"/>
    </source>
</evidence>
<dbReference type="AlphaFoldDB" id="A0AAD1RDB3"/>
<dbReference type="EMBL" id="OW240913">
    <property type="protein sequence ID" value="CAH2248851.1"/>
    <property type="molecule type" value="Genomic_DNA"/>
</dbReference>
<protein>
    <submittedName>
        <fullName evidence="2">Uncharacterized protein</fullName>
    </submittedName>
</protein>
<gene>
    <name evidence="2" type="ORF">PECUL_23A008321</name>
</gene>
<dbReference type="Proteomes" id="UP001295444">
    <property type="component" value="Chromosome 02"/>
</dbReference>
<reference evidence="2" key="1">
    <citation type="submission" date="2022-03" db="EMBL/GenBank/DDBJ databases">
        <authorList>
            <person name="Alioto T."/>
            <person name="Alioto T."/>
            <person name="Gomez Garrido J."/>
        </authorList>
    </citation>
    <scope>NUCLEOTIDE SEQUENCE</scope>
</reference>
<keyword evidence="3" id="KW-1185">Reference proteome</keyword>
<evidence type="ECO:0000313" key="2">
    <source>
        <dbReference type="EMBL" id="CAH2248851.1"/>
    </source>
</evidence>
<accession>A0AAD1RDB3</accession>
<proteinExistence type="predicted"/>